<dbReference type="Proteomes" id="UP000216411">
    <property type="component" value="Unassembled WGS sequence"/>
</dbReference>
<reference evidence="3 6" key="2">
    <citation type="submission" date="2018-05" db="EMBL/GenBank/DDBJ databases">
        <title>Genomic Encyclopedia of Type Strains, Phase IV (KMG-IV): sequencing the most valuable type-strain genomes for metagenomic binning, comparative biology and taxonomic classification.</title>
        <authorList>
            <person name="Goeker M."/>
        </authorList>
    </citation>
    <scope>NUCLEOTIDE SEQUENCE [LARGE SCALE GENOMIC DNA]</scope>
    <source>
        <strain evidence="3 6">DSM 28816</strain>
    </source>
</reference>
<reference evidence="4" key="3">
    <citation type="submission" date="2018-07" db="EMBL/GenBank/DDBJ databases">
        <authorList>
            <person name="Quirk P.G."/>
            <person name="Krulwich T.A."/>
        </authorList>
    </citation>
    <scope>NUCLEOTIDE SEQUENCE</scope>
    <source>
        <strain evidence="4">CCRI-19302</strain>
    </source>
</reference>
<dbReference type="PANTHER" id="PTHR43384">
    <property type="entry name" value="SEPTUM SITE-DETERMINING PROTEIN MIND HOMOLOG, CHLOROPLASTIC-RELATED"/>
    <property type="match status" value="1"/>
</dbReference>
<evidence type="ECO:0000313" key="4">
    <source>
        <dbReference type="EMBL" id="RDY32486.1"/>
    </source>
</evidence>
<dbReference type="GO" id="GO:0005524">
    <property type="term" value="F:ATP binding"/>
    <property type="evidence" value="ECO:0007669"/>
    <property type="project" value="UniProtKB-KW"/>
</dbReference>
<dbReference type="OrthoDB" id="9816297at2"/>
<keyword evidence="3" id="KW-0966">Cell projection</keyword>
<comment type="caution">
    <text evidence="3">The sequence shown here is derived from an EMBL/GenBank/DDBJ whole genome shotgun (WGS) entry which is preliminary data.</text>
</comment>
<dbReference type="GO" id="GO:0016887">
    <property type="term" value="F:ATP hydrolysis activity"/>
    <property type="evidence" value="ECO:0007669"/>
    <property type="project" value="TreeGrafter"/>
</dbReference>
<dbReference type="InterPro" id="IPR025501">
    <property type="entry name" value="MinD_FleN"/>
</dbReference>
<dbReference type="Gene3D" id="3.40.50.300">
    <property type="entry name" value="P-loop containing nucleotide triphosphate hydrolases"/>
    <property type="match status" value="1"/>
</dbReference>
<dbReference type="RefSeq" id="WP_094379657.1">
    <property type="nucleotide sequence ID" value="NZ_NOKA02000003.1"/>
</dbReference>
<dbReference type="GO" id="GO:0009898">
    <property type="term" value="C:cytoplasmic side of plasma membrane"/>
    <property type="evidence" value="ECO:0007669"/>
    <property type="project" value="TreeGrafter"/>
</dbReference>
<dbReference type="InterPro" id="IPR033875">
    <property type="entry name" value="FlhG"/>
</dbReference>
<evidence type="ECO:0000313" key="3">
    <source>
        <dbReference type="EMBL" id="PXV93525.1"/>
    </source>
</evidence>
<keyword evidence="1" id="KW-0547">Nucleotide-binding</keyword>
<reference evidence="4 5" key="1">
    <citation type="journal article" date="2017" name="Genome Announc.">
        <title>Draft Genome Sequence of a Sporulating and Motile Strain of Lachnotalea glycerini Isolated from Water in Quebec City, Canada.</title>
        <authorList>
            <person name="Maheux A.F."/>
            <person name="Boudreau D.K."/>
            <person name="Berube E."/>
            <person name="Boissinot M."/>
            <person name="Raymond F."/>
            <person name="Brodeur S."/>
            <person name="Corbeil J."/>
            <person name="Isabel S."/>
            <person name="Omar R.F."/>
            <person name="Bergeron M.G."/>
        </authorList>
    </citation>
    <scope>NUCLEOTIDE SEQUENCE [LARGE SCALE GENOMIC DNA]</scope>
    <source>
        <strain evidence="4 5">CCRI-19302</strain>
    </source>
</reference>
<name>A0A255I4J1_9FIRM</name>
<keyword evidence="2" id="KW-0067">ATP-binding</keyword>
<dbReference type="EMBL" id="QICS01000002">
    <property type="protein sequence ID" value="PXV93525.1"/>
    <property type="molecule type" value="Genomic_DNA"/>
</dbReference>
<dbReference type="InterPro" id="IPR033756">
    <property type="entry name" value="YlxH/NBP35"/>
</dbReference>
<dbReference type="PIRSF" id="PIRSF003092">
    <property type="entry name" value="MinD"/>
    <property type="match status" value="1"/>
</dbReference>
<evidence type="ECO:0000256" key="1">
    <source>
        <dbReference type="ARBA" id="ARBA00022741"/>
    </source>
</evidence>
<dbReference type="PANTHER" id="PTHR43384:SF4">
    <property type="entry name" value="CELLULOSE BIOSYNTHESIS PROTEIN BCSQ-RELATED"/>
    <property type="match status" value="1"/>
</dbReference>
<dbReference type="InterPro" id="IPR027417">
    <property type="entry name" value="P-loop_NTPase"/>
</dbReference>
<dbReference type="AlphaFoldDB" id="A0A255I4J1"/>
<protein>
    <submittedName>
        <fullName evidence="3">Flagellar biosynthesis protein FlhG</fullName>
    </submittedName>
    <submittedName>
        <fullName evidence="4">MinD/ParA family protein</fullName>
    </submittedName>
</protein>
<dbReference type="Pfam" id="PF10609">
    <property type="entry name" value="ParA"/>
    <property type="match status" value="1"/>
</dbReference>
<dbReference type="EMBL" id="NOKA02000003">
    <property type="protein sequence ID" value="RDY32486.1"/>
    <property type="molecule type" value="Genomic_DNA"/>
</dbReference>
<keyword evidence="3" id="KW-0969">Cilium</keyword>
<sequence length="293" mass="32383">MDQAQQLRNIVKMSNQRVNKVARVITITSGKGGVGKSNSAVNLAIWLNRLGKRVIIFDADFGLANIEVMFGTIPKYSLRDFIFEGKSIKEIITVESERIGFVSGGSGISELANLNRNQIDTLVSNLAELDELADYIIVDTGAGISDAVLEFILVSREIILIITPEPTSLTDAYSLLKVLNSNPRFNLEDTKIKVLSNKADSYKEGMASYDRLNLVVGKFLKLNISLLGIIPNDENVRKAIIRQRPVSLLNPTSRASKAYEDIAKVIVNDKDERKGKKGIASLFSELLKTKARR</sequence>
<evidence type="ECO:0000256" key="2">
    <source>
        <dbReference type="ARBA" id="ARBA00022840"/>
    </source>
</evidence>
<gene>
    <name evidence="3" type="ORF">C8E03_102293</name>
    <name evidence="4" type="ORF">CG710_003390</name>
</gene>
<keyword evidence="3" id="KW-0282">Flagellum</keyword>
<keyword evidence="5" id="KW-1185">Reference proteome</keyword>
<proteinExistence type="predicted"/>
<dbReference type="InterPro" id="IPR050625">
    <property type="entry name" value="ParA/MinD_ATPase"/>
</dbReference>
<dbReference type="CDD" id="cd02038">
    <property type="entry name" value="FlhG-like"/>
    <property type="match status" value="1"/>
</dbReference>
<organism evidence="3 6">
    <name type="scientific">Lachnotalea glycerini</name>
    <dbReference type="NCBI Taxonomy" id="1763509"/>
    <lineage>
        <taxon>Bacteria</taxon>
        <taxon>Bacillati</taxon>
        <taxon>Bacillota</taxon>
        <taxon>Clostridia</taxon>
        <taxon>Lachnospirales</taxon>
        <taxon>Lachnospiraceae</taxon>
        <taxon>Lachnotalea</taxon>
    </lineage>
</organism>
<accession>A0A255I4J1</accession>
<dbReference type="SUPFAM" id="SSF52540">
    <property type="entry name" value="P-loop containing nucleoside triphosphate hydrolases"/>
    <property type="match status" value="1"/>
</dbReference>
<dbReference type="GO" id="GO:0051782">
    <property type="term" value="P:negative regulation of cell division"/>
    <property type="evidence" value="ECO:0007669"/>
    <property type="project" value="TreeGrafter"/>
</dbReference>
<dbReference type="GO" id="GO:0005829">
    <property type="term" value="C:cytosol"/>
    <property type="evidence" value="ECO:0007669"/>
    <property type="project" value="TreeGrafter"/>
</dbReference>
<evidence type="ECO:0000313" key="6">
    <source>
        <dbReference type="Proteomes" id="UP000247523"/>
    </source>
</evidence>
<dbReference type="Proteomes" id="UP000247523">
    <property type="component" value="Unassembled WGS sequence"/>
</dbReference>
<evidence type="ECO:0000313" key="5">
    <source>
        <dbReference type="Proteomes" id="UP000216411"/>
    </source>
</evidence>